<evidence type="ECO:0000256" key="1">
    <source>
        <dbReference type="ARBA" id="ARBA00004922"/>
    </source>
</evidence>
<keyword evidence="2 6" id="KW-0808">Transferase</keyword>
<dbReference type="InterPro" id="IPR029489">
    <property type="entry name" value="OGT/SEC/SPY_C"/>
</dbReference>
<dbReference type="Proteomes" id="UP000470302">
    <property type="component" value="Unassembled WGS sequence"/>
</dbReference>
<dbReference type="EMBL" id="WWCW01000457">
    <property type="protein sequence ID" value="MYM92148.1"/>
    <property type="molecule type" value="Genomic_DNA"/>
</dbReference>
<comment type="caution">
    <text evidence="6">The sequence shown here is derived from an EMBL/GenBank/DDBJ whole genome shotgun (WGS) entry which is preliminary data.</text>
</comment>
<keyword evidence="6" id="KW-0328">Glycosyltransferase</keyword>
<sequence length="185" mass="20072">EVRATLPPAPAQLADSGGYGHRKLRIGYLSCGFGARPVGRMVAEVFELHDRGLVEVYGFCWSPEDGSALRQRLLRGMDLHVPVATLSDAEAAQAIRSHEIDILVDLHGRLPGARPGILQHRAAPVQIAWLGQPGTSAMAAIDYVLADAVTLPPALAPHYTEQPLYLPHCFQPQDRRRPLPAPPSD</sequence>
<feature type="non-terminal residue" evidence="6">
    <location>
        <position position="1"/>
    </location>
</feature>
<dbReference type="Gene3D" id="3.40.50.11380">
    <property type="match status" value="1"/>
</dbReference>
<dbReference type="GO" id="GO:0016757">
    <property type="term" value="F:glycosyltransferase activity"/>
    <property type="evidence" value="ECO:0007669"/>
    <property type="project" value="UniProtKB-KW"/>
</dbReference>
<reference evidence="6 7" key="1">
    <citation type="submission" date="2020-01" db="EMBL/GenBank/DDBJ databases">
        <title>Novel species isolated from a subtropical stream in China.</title>
        <authorList>
            <person name="Lu H."/>
        </authorList>
    </citation>
    <scope>NUCLEOTIDE SEQUENCE [LARGE SCALE GENOMIC DNA]</scope>
    <source>
        <strain evidence="6 7">FT82W</strain>
    </source>
</reference>
<evidence type="ECO:0000313" key="6">
    <source>
        <dbReference type="EMBL" id="MYM92148.1"/>
    </source>
</evidence>
<evidence type="ECO:0000256" key="3">
    <source>
        <dbReference type="ARBA" id="ARBA00022737"/>
    </source>
</evidence>
<feature type="non-terminal residue" evidence="6">
    <location>
        <position position="185"/>
    </location>
</feature>
<dbReference type="AlphaFoldDB" id="A0A845GGL1"/>
<keyword evidence="4" id="KW-0802">TPR repeat</keyword>
<feature type="domain" description="O-GlcNAc transferase C-terminal" evidence="5">
    <location>
        <begin position="21"/>
        <end position="176"/>
    </location>
</feature>
<evidence type="ECO:0000313" key="7">
    <source>
        <dbReference type="Proteomes" id="UP000470302"/>
    </source>
</evidence>
<accession>A0A845GGL1</accession>
<organism evidence="6 7">
    <name type="scientific">Duganella vulcania</name>
    <dbReference type="NCBI Taxonomy" id="2692166"/>
    <lineage>
        <taxon>Bacteria</taxon>
        <taxon>Pseudomonadati</taxon>
        <taxon>Pseudomonadota</taxon>
        <taxon>Betaproteobacteria</taxon>
        <taxon>Burkholderiales</taxon>
        <taxon>Oxalobacteraceae</taxon>
        <taxon>Telluria group</taxon>
        <taxon>Duganella</taxon>
    </lineage>
</organism>
<dbReference type="Pfam" id="PF13844">
    <property type="entry name" value="Glyco_transf_41"/>
    <property type="match status" value="1"/>
</dbReference>
<evidence type="ECO:0000256" key="4">
    <source>
        <dbReference type="ARBA" id="ARBA00022803"/>
    </source>
</evidence>
<comment type="pathway">
    <text evidence="1">Protein modification; protein glycosylation.</text>
</comment>
<keyword evidence="3" id="KW-0677">Repeat</keyword>
<dbReference type="PANTHER" id="PTHR44998">
    <property type="match status" value="1"/>
</dbReference>
<evidence type="ECO:0000256" key="2">
    <source>
        <dbReference type="ARBA" id="ARBA00022679"/>
    </source>
</evidence>
<gene>
    <name evidence="6" type="ORF">GTP91_33905</name>
</gene>
<dbReference type="PANTHER" id="PTHR44998:SF1">
    <property type="entry name" value="UDP-N-ACETYLGLUCOSAMINE--PEPTIDE N-ACETYLGLUCOSAMINYLTRANSFERASE 110 KDA SUBUNIT"/>
    <property type="match status" value="1"/>
</dbReference>
<proteinExistence type="predicted"/>
<evidence type="ECO:0000259" key="5">
    <source>
        <dbReference type="Pfam" id="PF13844"/>
    </source>
</evidence>
<name>A0A845GGL1_9BURK</name>
<protein>
    <submittedName>
        <fullName evidence="6">UDP-N-acetylglucosamine-peptide N-acetylglucosaminyltransferase</fullName>
    </submittedName>
</protein>